<feature type="domain" description="TonB-dependent receptor plug" evidence="9">
    <location>
        <begin position="124"/>
        <end position="231"/>
    </location>
</feature>
<evidence type="ECO:0000313" key="11">
    <source>
        <dbReference type="Proteomes" id="UP000612233"/>
    </source>
</evidence>
<keyword evidence="3 8" id="KW-1134">Transmembrane beta strand</keyword>
<dbReference type="SUPFAM" id="SSF49464">
    <property type="entry name" value="Carboxypeptidase regulatory domain-like"/>
    <property type="match status" value="1"/>
</dbReference>
<evidence type="ECO:0000256" key="2">
    <source>
        <dbReference type="ARBA" id="ARBA00022448"/>
    </source>
</evidence>
<evidence type="ECO:0000259" key="9">
    <source>
        <dbReference type="Pfam" id="PF07715"/>
    </source>
</evidence>
<dbReference type="EMBL" id="JACXAD010000014">
    <property type="protein sequence ID" value="MBD2768880.1"/>
    <property type="molecule type" value="Genomic_DNA"/>
</dbReference>
<dbReference type="InterPro" id="IPR008969">
    <property type="entry name" value="CarboxyPept-like_regulatory"/>
</dbReference>
<comment type="subcellular location">
    <subcellularLocation>
        <location evidence="1 8">Cell outer membrane</location>
        <topology evidence="1 8">Multi-pass membrane protein</topology>
    </subcellularLocation>
</comment>
<accession>A0A927GJX3</accession>
<dbReference type="Proteomes" id="UP000612233">
    <property type="component" value="Unassembled WGS sequence"/>
</dbReference>
<dbReference type="Gene3D" id="2.40.170.20">
    <property type="entry name" value="TonB-dependent receptor, beta-barrel domain"/>
    <property type="match status" value="1"/>
</dbReference>
<comment type="caution">
    <text evidence="10">The sequence shown here is derived from an EMBL/GenBank/DDBJ whole genome shotgun (WGS) entry which is preliminary data.</text>
</comment>
<evidence type="ECO:0000256" key="6">
    <source>
        <dbReference type="ARBA" id="ARBA00023136"/>
    </source>
</evidence>
<dbReference type="AlphaFoldDB" id="A0A927GJX3"/>
<dbReference type="InterPro" id="IPR012910">
    <property type="entry name" value="Plug_dom"/>
</dbReference>
<dbReference type="Pfam" id="PF13715">
    <property type="entry name" value="CarbopepD_reg_2"/>
    <property type="match status" value="1"/>
</dbReference>
<dbReference type="Pfam" id="PF07715">
    <property type="entry name" value="Plug"/>
    <property type="match status" value="1"/>
</dbReference>
<keyword evidence="4 8" id="KW-0812">Transmembrane</keyword>
<keyword evidence="11" id="KW-1185">Reference proteome</keyword>
<dbReference type="InterPro" id="IPR037066">
    <property type="entry name" value="Plug_dom_sf"/>
</dbReference>
<keyword evidence="6 8" id="KW-0472">Membrane</keyword>
<dbReference type="GO" id="GO:0015344">
    <property type="term" value="F:siderophore uptake transmembrane transporter activity"/>
    <property type="evidence" value="ECO:0007669"/>
    <property type="project" value="TreeGrafter"/>
</dbReference>
<sequence>MYRLYYLFFFALLLIISPGVAQSQDLLRVSGRVITEGDESLPGATVLVSGTFLGSGANSDGNFIIPVTGVTFPLMLNVSYVGYETQAVTVEQPNEPVTVTLIPARAETNQIVVAASRQEENILRVPVTVEKVNQTQIRQLNQPDLFTSLTRFKGIDVNVSSMLTNSISTRGFNSASSERVIQLVDYMDVQAPSLSSGAGNSLGLPDIDVASVEVLYGPSSALYGANAFNGVVLLNSRDAFTDEGLSVRLRGGQRDYLDGQLRYARRLGRRWAFKLTGSYLTALDWIADNSSAQQLSRLVLVNNPTGSGLGYDAVNRYGDVGLTYSEDPSDPTYGFALAGRTVFMPGWTEGEMIGDDNRARLYRVIPSLSYLLTDKVKATLGFEYAQGTTTLQNTSRFRSKNFATSQYRFAIEGGKWFVRAFQTQDFGNESYNLGNLGNFMQNSVNPNSGNTYAVDYFTAYAQSYNLAYFTNGGNDAKAQQMAQAAAAATQLKPSDPEFEKLRRAIALDNKPGRGARITPSSYLNDVSGQYSFALGFADLIVGGAYREFRLGSRGNLFDDADGQRIHNYEYGGYTQLSKTLLNDRLKLAAAGRLDNFKNFDQAFSPRVSAVYSLGTEKQHNFRGSFARAFRAPTQIDQYTNIDLILGVYRGNVGSGFRGYKPTLAPELQRIRTSPNPSAALAAYAVDLAPLRLEQVNSYEVGYKGLLAKNLVLDLSYYFSLYRDFVAPNPIIGNLDGSRPSPEQLTAASRDRFQSSQLPTRVLVVASNLDLLVRTQGALASLTYTADRSLNLTGNYSFNSLINSHDEVPFYNTPRHKFNLGAYGELTRYLGYNVNYRWAQANRYESTFAAGDLDAYHSFDAQLRYGLPKIGATIEIGGSNILNTNNVQAFGGPQIGRLVYGGLSVSVN</sequence>
<evidence type="ECO:0000256" key="4">
    <source>
        <dbReference type="ARBA" id="ARBA00022692"/>
    </source>
</evidence>
<evidence type="ECO:0000256" key="8">
    <source>
        <dbReference type="PROSITE-ProRule" id="PRU01360"/>
    </source>
</evidence>
<dbReference type="RefSeq" id="WP_191005691.1">
    <property type="nucleotide sequence ID" value="NZ_JACXAD010000014.1"/>
</dbReference>
<organism evidence="10 11">
    <name type="scientific">Hymenobacter montanus</name>
    <dbReference type="NCBI Taxonomy" id="2771359"/>
    <lineage>
        <taxon>Bacteria</taxon>
        <taxon>Pseudomonadati</taxon>
        <taxon>Bacteroidota</taxon>
        <taxon>Cytophagia</taxon>
        <taxon>Cytophagales</taxon>
        <taxon>Hymenobacteraceae</taxon>
        <taxon>Hymenobacter</taxon>
    </lineage>
</organism>
<dbReference type="InterPro" id="IPR036942">
    <property type="entry name" value="Beta-barrel_TonB_sf"/>
</dbReference>
<dbReference type="InterPro" id="IPR039426">
    <property type="entry name" value="TonB-dep_rcpt-like"/>
</dbReference>
<name>A0A927GJX3_9BACT</name>
<comment type="similarity">
    <text evidence="8">Belongs to the TonB-dependent receptor family.</text>
</comment>
<dbReference type="Gene3D" id="2.170.130.10">
    <property type="entry name" value="TonB-dependent receptor, plug domain"/>
    <property type="match status" value="1"/>
</dbReference>
<dbReference type="PANTHER" id="PTHR30069:SF29">
    <property type="entry name" value="HEMOGLOBIN AND HEMOGLOBIN-HAPTOGLOBIN-BINDING PROTEIN 1-RELATED"/>
    <property type="match status" value="1"/>
</dbReference>
<dbReference type="SUPFAM" id="SSF56935">
    <property type="entry name" value="Porins"/>
    <property type="match status" value="1"/>
</dbReference>
<evidence type="ECO:0000256" key="5">
    <source>
        <dbReference type="ARBA" id="ARBA00022729"/>
    </source>
</evidence>
<dbReference type="PANTHER" id="PTHR30069">
    <property type="entry name" value="TONB-DEPENDENT OUTER MEMBRANE RECEPTOR"/>
    <property type="match status" value="1"/>
</dbReference>
<evidence type="ECO:0000313" key="10">
    <source>
        <dbReference type="EMBL" id="MBD2768880.1"/>
    </source>
</evidence>
<proteinExistence type="inferred from homology"/>
<dbReference type="GO" id="GO:0009279">
    <property type="term" value="C:cell outer membrane"/>
    <property type="evidence" value="ECO:0007669"/>
    <property type="project" value="UniProtKB-SubCell"/>
</dbReference>
<keyword evidence="5" id="KW-0732">Signal</keyword>
<reference evidence="10" key="1">
    <citation type="submission" date="2020-09" db="EMBL/GenBank/DDBJ databases">
        <authorList>
            <person name="Kim M.K."/>
        </authorList>
    </citation>
    <scope>NUCLEOTIDE SEQUENCE</scope>
    <source>
        <strain evidence="10">BT664</strain>
    </source>
</reference>
<keyword evidence="7 8" id="KW-0998">Cell outer membrane</keyword>
<protein>
    <submittedName>
        <fullName evidence="10">TonB-dependent receptor</fullName>
    </submittedName>
</protein>
<evidence type="ECO:0000256" key="1">
    <source>
        <dbReference type="ARBA" id="ARBA00004571"/>
    </source>
</evidence>
<gene>
    <name evidence="10" type="ORF">IC235_13380</name>
</gene>
<dbReference type="PROSITE" id="PS52016">
    <property type="entry name" value="TONB_DEPENDENT_REC_3"/>
    <property type="match status" value="1"/>
</dbReference>
<keyword evidence="10" id="KW-0675">Receptor</keyword>
<keyword evidence="2 8" id="KW-0813">Transport</keyword>
<dbReference type="GO" id="GO:0044718">
    <property type="term" value="P:siderophore transmembrane transport"/>
    <property type="evidence" value="ECO:0007669"/>
    <property type="project" value="TreeGrafter"/>
</dbReference>
<evidence type="ECO:0000256" key="3">
    <source>
        <dbReference type="ARBA" id="ARBA00022452"/>
    </source>
</evidence>
<evidence type="ECO:0000256" key="7">
    <source>
        <dbReference type="ARBA" id="ARBA00023237"/>
    </source>
</evidence>